<evidence type="ECO:0000256" key="1">
    <source>
        <dbReference type="SAM" id="MobiDB-lite"/>
    </source>
</evidence>
<feature type="compositionally biased region" description="Acidic residues" evidence="1">
    <location>
        <begin position="89"/>
        <end position="98"/>
    </location>
</feature>
<keyword evidence="3" id="KW-1185">Reference proteome</keyword>
<protein>
    <submittedName>
        <fullName evidence="2">Uncharacterized protein</fullName>
    </submittedName>
</protein>
<evidence type="ECO:0000313" key="3">
    <source>
        <dbReference type="Proteomes" id="UP001604336"/>
    </source>
</evidence>
<reference evidence="3" key="1">
    <citation type="submission" date="2024-07" db="EMBL/GenBank/DDBJ databases">
        <title>Two chromosome-level genome assemblies of Korean endemic species Abeliophyllum distichum and Forsythia ovata (Oleaceae).</title>
        <authorList>
            <person name="Jang H."/>
        </authorList>
    </citation>
    <scope>NUCLEOTIDE SEQUENCE [LARGE SCALE GENOMIC DNA]</scope>
</reference>
<dbReference type="Proteomes" id="UP001604336">
    <property type="component" value="Unassembled WGS sequence"/>
</dbReference>
<accession>A0ABD1UNT2</accession>
<proteinExistence type="predicted"/>
<evidence type="ECO:0000313" key="2">
    <source>
        <dbReference type="EMBL" id="KAL2526723.1"/>
    </source>
</evidence>
<name>A0ABD1UNT2_9LAMI</name>
<dbReference type="EMBL" id="JBFOLK010000003">
    <property type="protein sequence ID" value="KAL2526723.1"/>
    <property type="molecule type" value="Genomic_DNA"/>
</dbReference>
<organism evidence="2 3">
    <name type="scientific">Abeliophyllum distichum</name>
    <dbReference type="NCBI Taxonomy" id="126358"/>
    <lineage>
        <taxon>Eukaryota</taxon>
        <taxon>Viridiplantae</taxon>
        <taxon>Streptophyta</taxon>
        <taxon>Embryophyta</taxon>
        <taxon>Tracheophyta</taxon>
        <taxon>Spermatophyta</taxon>
        <taxon>Magnoliopsida</taxon>
        <taxon>eudicotyledons</taxon>
        <taxon>Gunneridae</taxon>
        <taxon>Pentapetalae</taxon>
        <taxon>asterids</taxon>
        <taxon>lamiids</taxon>
        <taxon>Lamiales</taxon>
        <taxon>Oleaceae</taxon>
        <taxon>Forsythieae</taxon>
        <taxon>Abeliophyllum</taxon>
    </lineage>
</organism>
<gene>
    <name evidence="2" type="ORF">Adt_11777</name>
</gene>
<comment type="caution">
    <text evidence="2">The sequence shown here is derived from an EMBL/GenBank/DDBJ whole genome shotgun (WGS) entry which is preliminary data.</text>
</comment>
<feature type="region of interest" description="Disordered" evidence="1">
    <location>
        <begin position="76"/>
        <end position="107"/>
    </location>
</feature>
<sequence length="107" mass="12021">MQCISIGTELERVIAKSRLKDKLSRSIPIVEAWLGKEGRCGSKYKFRKDAAHFVWISHRDSELDVNARDVLELQDAPPQAQVDARNDEAEGADSDVTIEDSGKRVRP</sequence>
<dbReference type="AlphaFoldDB" id="A0ABD1UNT2"/>